<comment type="subcellular location">
    <subcellularLocation>
        <location evidence="1">Secreted</location>
    </subcellularLocation>
</comment>
<evidence type="ECO:0000256" key="8">
    <source>
        <dbReference type="ARBA" id="ARBA00038932"/>
    </source>
</evidence>
<dbReference type="GeneID" id="754012"/>
<evidence type="ECO:0000256" key="10">
    <source>
        <dbReference type="ARBA" id="ARBA00041631"/>
    </source>
</evidence>
<dbReference type="PANTHER" id="PTHR11954:SF6">
    <property type="entry name" value="MACROPHAGE MIGRATION INHIBITORY FACTOR"/>
    <property type="match status" value="1"/>
</dbReference>
<evidence type="ECO:0000256" key="2">
    <source>
        <dbReference type="ARBA" id="ARBA00005851"/>
    </source>
</evidence>
<dbReference type="InterPro" id="IPR001398">
    <property type="entry name" value="Macrophage_inhib_fac"/>
</dbReference>
<comment type="similarity">
    <text evidence="2">Belongs to the MIF family.</text>
</comment>
<dbReference type="Pfam" id="PF01187">
    <property type="entry name" value="MIF"/>
    <property type="match status" value="1"/>
</dbReference>
<dbReference type="SUPFAM" id="SSF55331">
    <property type="entry name" value="Tautomerase/MIF"/>
    <property type="match status" value="1"/>
</dbReference>
<dbReference type="OrthoDB" id="10294671at2759"/>
<evidence type="ECO:0000313" key="13">
    <source>
        <dbReference type="EnsemblMetazoa" id="XP_030830533"/>
    </source>
</evidence>
<organism evidence="13 14">
    <name type="scientific">Strongylocentrotus purpuratus</name>
    <name type="common">Purple sea urchin</name>
    <dbReference type="NCBI Taxonomy" id="7668"/>
    <lineage>
        <taxon>Eukaryota</taxon>
        <taxon>Metazoa</taxon>
        <taxon>Echinodermata</taxon>
        <taxon>Eleutherozoa</taxon>
        <taxon>Echinozoa</taxon>
        <taxon>Echinoidea</taxon>
        <taxon>Euechinoidea</taxon>
        <taxon>Echinacea</taxon>
        <taxon>Camarodonta</taxon>
        <taxon>Echinidea</taxon>
        <taxon>Strongylocentrotidae</taxon>
        <taxon>Strongylocentrotus</taxon>
    </lineage>
</organism>
<evidence type="ECO:0000256" key="12">
    <source>
        <dbReference type="ARBA" id="ARBA00042730"/>
    </source>
</evidence>
<dbReference type="InParanoid" id="A0A7M7N4U5"/>
<evidence type="ECO:0000256" key="1">
    <source>
        <dbReference type="ARBA" id="ARBA00004613"/>
    </source>
</evidence>
<dbReference type="EC" id="5.3.3.12" evidence="8"/>
<dbReference type="AlphaFoldDB" id="A0A7M7N4U5"/>
<evidence type="ECO:0000256" key="5">
    <source>
        <dbReference type="ARBA" id="ARBA00023235"/>
    </source>
</evidence>
<comment type="catalytic activity">
    <reaction evidence="6">
        <text>3-phenylpyruvate = enol-phenylpyruvate</text>
        <dbReference type="Rhea" id="RHEA:17097"/>
        <dbReference type="ChEBI" id="CHEBI:16815"/>
        <dbReference type="ChEBI" id="CHEBI:18005"/>
        <dbReference type="EC" id="5.3.2.1"/>
    </reaction>
</comment>
<evidence type="ECO:0000256" key="7">
    <source>
        <dbReference type="ARBA" id="ARBA00036823"/>
    </source>
</evidence>
<reference evidence="13" key="2">
    <citation type="submission" date="2021-01" db="UniProtKB">
        <authorList>
            <consortium name="EnsemblMetazoa"/>
        </authorList>
    </citation>
    <scope>IDENTIFICATION</scope>
</reference>
<dbReference type="EC" id="5.3.2.1" evidence="9"/>
<protein>
    <recommendedName>
        <fullName evidence="12">L-dopachrome isomerase</fullName>
        <ecNumber evidence="9">5.3.2.1</ecNumber>
        <ecNumber evidence="8">5.3.3.12</ecNumber>
    </recommendedName>
    <alternativeName>
        <fullName evidence="10">L-dopachrome tautomerase</fullName>
    </alternativeName>
    <alternativeName>
        <fullName evidence="11">Phenylpyruvate tautomerase</fullName>
    </alternativeName>
</protein>
<dbReference type="Proteomes" id="UP000007110">
    <property type="component" value="Unassembled WGS sequence"/>
</dbReference>
<dbReference type="GO" id="GO:0005125">
    <property type="term" value="F:cytokine activity"/>
    <property type="evidence" value="ECO:0007669"/>
    <property type="project" value="UniProtKB-KW"/>
</dbReference>
<keyword evidence="3" id="KW-0202">Cytokine</keyword>
<dbReference type="KEGG" id="spu:754012"/>
<dbReference type="GO" id="GO:0005615">
    <property type="term" value="C:extracellular space"/>
    <property type="evidence" value="ECO:0007669"/>
    <property type="project" value="UniProtKB-KW"/>
</dbReference>
<dbReference type="OMA" id="DEPCMLI"/>
<dbReference type="GO" id="GO:0050178">
    <property type="term" value="F:phenylpyruvate tautomerase activity"/>
    <property type="evidence" value="ECO:0007669"/>
    <property type="project" value="UniProtKB-EC"/>
</dbReference>
<evidence type="ECO:0000256" key="3">
    <source>
        <dbReference type="ARBA" id="ARBA00022514"/>
    </source>
</evidence>
<accession>A0A7M7N4U5</accession>
<name>A0A7M7N4U5_STRPU</name>
<dbReference type="RefSeq" id="XP_030830533.1">
    <property type="nucleotide sequence ID" value="XM_030974673.1"/>
</dbReference>
<dbReference type="GO" id="GO:0004167">
    <property type="term" value="F:dopachrome isomerase activity"/>
    <property type="evidence" value="ECO:0007669"/>
    <property type="project" value="UniProtKB-EC"/>
</dbReference>
<reference evidence="14" key="1">
    <citation type="submission" date="2015-02" db="EMBL/GenBank/DDBJ databases">
        <title>Genome sequencing for Strongylocentrotus purpuratus.</title>
        <authorList>
            <person name="Murali S."/>
            <person name="Liu Y."/>
            <person name="Vee V."/>
            <person name="English A."/>
            <person name="Wang M."/>
            <person name="Skinner E."/>
            <person name="Han Y."/>
            <person name="Muzny D.M."/>
            <person name="Worley K.C."/>
            <person name="Gibbs R.A."/>
        </authorList>
    </citation>
    <scope>NUCLEOTIDE SEQUENCE</scope>
</reference>
<comment type="catalytic activity">
    <reaction evidence="7">
        <text>L-dopachrome = 5,6-dihydroxyindole-2-carboxylate</text>
        <dbReference type="Rhea" id="RHEA:13041"/>
        <dbReference type="ChEBI" id="CHEBI:16875"/>
        <dbReference type="ChEBI" id="CHEBI:57509"/>
        <dbReference type="EC" id="5.3.3.12"/>
    </reaction>
</comment>
<dbReference type="PANTHER" id="PTHR11954">
    <property type="entry name" value="D-DOPACHROME DECARBOXYLASE"/>
    <property type="match status" value="1"/>
</dbReference>
<sequence>MPIIELISNVSSDSLPDGLMERTANFTAEKLGTPSKAVVVMIKHAVMFRFSSDEPCMLIKLECVDAFNDQEKNRKYSKEFIDYAAAEFSIPAQRINLMMENQSIWQIGLPDGRLLGDRMKGGK</sequence>
<dbReference type="Gene3D" id="3.30.429.10">
    <property type="entry name" value="Macrophage Migration Inhibitory Factor"/>
    <property type="match status" value="1"/>
</dbReference>
<evidence type="ECO:0000256" key="6">
    <source>
        <dbReference type="ARBA" id="ARBA00036735"/>
    </source>
</evidence>
<dbReference type="InterPro" id="IPR014347">
    <property type="entry name" value="Tautomerase/MIF_sf"/>
</dbReference>
<evidence type="ECO:0000313" key="14">
    <source>
        <dbReference type="Proteomes" id="UP000007110"/>
    </source>
</evidence>
<proteinExistence type="inferred from homology"/>
<keyword evidence="5" id="KW-0413">Isomerase</keyword>
<keyword evidence="14" id="KW-1185">Reference proteome</keyword>
<evidence type="ECO:0000256" key="4">
    <source>
        <dbReference type="ARBA" id="ARBA00022525"/>
    </source>
</evidence>
<evidence type="ECO:0000256" key="11">
    <source>
        <dbReference type="ARBA" id="ARBA00041912"/>
    </source>
</evidence>
<evidence type="ECO:0000256" key="9">
    <source>
        <dbReference type="ARBA" id="ARBA00039086"/>
    </source>
</evidence>
<keyword evidence="4" id="KW-0964">Secreted</keyword>
<dbReference type="EnsemblMetazoa" id="XM_030974673">
    <property type="protein sequence ID" value="XP_030830533"/>
    <property type="gene ID" value="LOC754012"/>
</dbReference>